<evidence type="ECO:0000256" key="2">
    <source>
        <dbReference type="ARBA" id="ARBA00022448"/>
    </source>
</evidence>
<dbReference type="PANTHER" id="PTHR42788:SF19">
    <property type="entry name" value="ALIPHATIC SULFONATES IMPORT ATP-BINDING PROTEIN SSUB 2"/>
    <property type="match status" value="1"/>
</dbReference>
<dbReference type="InterPro" id="IPR003439">
    <property type="entry name" value="ABC_transporter-like_ATP-bd"/>
</dbReference>
<dbReference type="SMART" id="SM00382">
    <property type="entry name" value="AAA"/>
    <property type="match status" value="1"/>
</dbReference>
<dbReference type="RefSeq" id="WP_146367003.1">
    <property type="nucleotide sequence ID" value="NZ_CP042265.1"/>
</dbReference>
<evidence type="ECO:0000256" key="1">
    <source>
        <dbReference type="ARBA" id="ARBA00005417"/>
    </source>
</evidence>
<dbReference type="KEGG" id="lit:FPZ52_18120"/>
<keyword evidence="2" id="KW-0813">Transport</keyword>
<dbReference type="SUPFAM" id="SSF52540">
    <property type="entry name" value="P-loop containing nucleoside triphosphate hydrolases"/>
    <property type="match status" value="1"/>
</dbReference>
<dbReference type="PROSITE" id="PS00211">
    <property type="entry name" value="ABC_TRANSPORTER_1"/>
    <property type="match status" value="1"/>
</dbReference>
<evidence type="ECO:0000313" key="7">
    <source>
        <dbReference type="Proteomes" id="UP000318483"/>
    </source>
</evidence>
<dbReference type="AlphaFoldDB" id="A0A5B8IBJ2"/>
<dbReference type="EMBL" id="CP042265">
    <property type="protein sequence ID" value="QDY71589.1"/>
    <property type="molecule type" value="Genomic_DNA"/>
</dbReference>
<dbReference type="Proteomes" id="UP000318483">
    <property type="component" value="Plasmid unnamed4"/>
</dbReference>
<dbReference type="InterPro" id="IPR017871">
    <property type="entry name" value="ABC_transporter-like_CS"/>
</dbReference>
<dbReference type="InterPro" id="IPR003593">
    <property type="entry name" value="AAA+_ATPase"/>
</dbReference>
<comment type="similarity">
    <text evidence="1">Belongs to the ABC transporter superfamily.</text>
</comment>
<organism evidence="6 7">
    <name type="scientific">Qingshengfaniella alkalisoli</name>
    <dbReference type="NCBI Taxonomy" id="2599296"/>
    <lineage>
        <taxon>Bacteria</taxon>
        <taxon>Pseudomonadati</taxon>
        <taxon>Pseudomonadota</taxon>
        <taxon>Alphaproteobacteria</taxon>
        <taxon>Rhodobacterales</taxon>
        <taxon>Paracoccaceae</taxon>
        <taxon>Qingshengfaniella</taxon>
    </lineage>
</organism>
<geneLocation type="plasmid" evidence="6 7">
    <name>unnamed4</name>
</geneLocation>
<gene>
    <name evidence="6" type="ORF">FPZ52_18120</name>
</gene>
<dbReference type="OrthoDB" id="9802264at2"/>
<name>A0A5B8IBJ2_9RHOB</name>
<evidence type="ECO:0000313" key="6">
    <source>
        <dbReference type="EMBL" id="QDY71589.1"/>
    </source>
</evidence>
<dbReference type="PANTHER" id="PTHR42788">
    <property type="entry name" value="TAURINE IMPORT ATP-BINDING PROTEIN-RELATED"/>
    <property type="match status" value="1"/>
</dbReference>
<protein>
    <submittedName>
        <fullName evidence="6">ABC transporter ATP-binding protein</fullName>
    </submittedName>
</protein>
<feature type="domain" description="ABC transporter" evidence="5">
    <location>
        <begin position="2"/>
        <end position="201"/>
    </location>
</feature>
<keyword evidence="7" id="KW-1185">Reference proteome</keyword>
<sequence>MIDIAIQSKKFGAREILRDISFSMKVSEKIAIIGPSGVGKSTLLRIVGEIDNDFDGAVSTVQSKAVVFQEPNLLRWRRVGQNLTLLNKGLSGSQAHEMLERVGLAGAADHFPDQLSLGQQRRVALARAFAGRPELLIMDEPFASLDPDTYEAMLRLTESMLAQFRPALLLVTHDRTEAKRLADRVIVLSGNPASICEVEAV</sequence>
<dbReference type="PROSITE" id="PS50893">
    <property type="entry name" value="ABC_TRANSPORTER_2"/>
    <property type="match status" value="1"/>
</dbReference>
<keyword evidence="3" id="KW-0547">Nucleotide-binding</keyword>
<evidence type="ECO:0000256" key="4">
    <source>
        <dbReference type="ARBA" id="ARBA00022840"/>
    </source>
</evidence>
<dbReference type="InterPro" id="IPR027417">
    <property type="entry name" value="P-loop_NTPase"/>
</dbReference>
<dbReference type="Gene3D" id="3.40.50.300">
    <property type="entry name" value="P-loop containing nucleotide triphosphate hydrolases"/>
    <property type="match status" value="1"/>
</dbReference>
<proteinExistence type="inferred from homology"/>
<dbReference type="Pfam" id="PF00005">
    <property type="entry name" value="ABC_tran"/>
    <property type="match status" value="1"/>
</dbReference>
<dbReference type="InterPro" id="IPR050166">
    <property type="entry name" value="ABC_transporter_ATP-bind"/>
</dbReference>
<keyword evidence="6" id="KW-0614">Plasmid</keyword>
<evidence type="ECO:0000256" key="3">
    <source>
        <dbReference type="ARBA" id="ARBA00022741"/>
    </source>
</evidence>
<dbReference type="GO" id="GO:0005524">
    <property type="term" value="F:ATP binding"/>
    <property type="evidence" value="ECO:0007669"/>
    <property type="project" value="UniProtKB-KW"/>
</dbReference>
<reference evidence="6 7" key="1">
    <citation type="submission" date="2019-07" db="EMBL/GenBank/DDBJ databases">
        <title>Litoreibacter alkalisoli sp. nov., isolated from saline-alkaline soil.</title>
        <authorList>
            <person name="Wang S."/>
            <person name="Xu L."/>
            <person name="Xing Y.-T."/>
            <person name="Sun J.-Q."/>
        </authorList>
    </citation>
    <scope>NUCLEOTIDE SEQUENCE [LARGE SCALE GENOMIC DNA]</scope>
    <source>
        <strain evidence="6 7">LN3S51</strain>
        <plasmid evidence="6 7">unnamed4</plasmid>
    </source>
</reference>
<dbReference type="GO" id="GO:0016887">
    <property type="term" value="F:ATP hydrolysis activity"/>
    <property type="evidence" value="ECO:0007669"/>
    <property type="project" value="InterPro"/>
</dbReference>
<keyword evidence="4 6" id="KW-0067">ATP-binding</keyword>
<accession>A0A5B8IBJ2</accession>
<evidence type="ECO:0000259" key="5">
    <source>
        <dbReference type="PROSITE" id="PS50893"/>
    </source>
</evidence>